<dbReference type="InterPro" id="IPR032675">
    <property type="entry name" value="LRR_dom_sf"/>
</dbReference>
<evidence type="ECO:0000256" key="1">
    <source>
        <dbReference type="ARBA" id="ARBA00022614"/>
    </source>
</evidence>
<dbReference type="SUPFAM" id="SSF52540">
    <property type="entry name" value="P-loop containing nucleoside triphosphate hydrolases"/>
    <property type="match status" value="1"/>
</dbReference>
<dbReference type="SUPFAM" id="SSF52058">
    <property type="entry name" value="L domain-like"/>
    <property type="match status" value="2"/>
</dbReference>
<dbReference type="InterPro" id="IPR006553">
    <property type="entry name" value="Leu-rich_rpt_Cys-con_subtyp"/>
</dbReference>
<dbReference type="Pfam" id="PF13306">
    <property type="entry name" value="LRR_5"/>
    <property type="match status" value="2"/>
</dbReference>
<keyword evidence="2" id="KW-0677">Repeat</keyword>
<dbReference type="PROSITE" id="PS51450">
    <property type="entry name" value="LRR"/>
    <property type="match status" value="1"/>
</dbReference>
<dbReference type="InterPro" id="IPR027417">
    <property type="entry name" value="P-loop_NTPase"/>
</dbReference>
<evidence type="ECO:0000256" key="2">
    <source>
        <dbReference type="ARBA" id="ARBA00022737"/>
    </source>
</evidence>
<dbReference type="Gene3D" id="3.40.50.10140">
    <property type="entry name" value="Toll/interleukin-1 receptor homology (TIR) domain"/>
    <property type="match status" value="1"/>
</dbReference>
<dbReference type="InterPro" id="IPR050836">
    <property type="entry name" value="SDS22/Internalin_LRR"/>
</dbReference>
<dbReference type="InterPro" id="IPR000157">
    <property type="entry name" value="TIR_dom"/>
</dbReference>
<dbReference type="PROSITE" id="PS50104">
    <property type="entry name" value="TIR"/>
    <property type="match status" value="1"/>
</dbReference>
<reference evidence="4" key="1">
    <citation type="journal article" date="2012" name="J. Bacteriol.">
        <title>Genome sequences of type strains of seven species of the marine bacterium Pseudoalteromonas.</title>
        <authorList>
            <person name="Xie B.B."/>
            <person name="Shu Y.L."/>
            <person name="Qin Q.L."/>
            <person name="Rong J.C."/>
            <person name="Zhang X.Y."/>
            <person name="Chen X.L."/>
            <person name="Shi M."/>
            <person name="He H.L."/>
            <person name="Zhou B.C."/>
            <person name="Zhang Y.Z."/>
        </authorList>
    </citation>
    <scope>NUCLEOTIDE SEQUENCE</scope>
    <source>
        <strain evidence="4">DSM 8771</strain>
    </source>
</reference>
<dbReference type="Gene3D" id="3.40.50.300">
    <property type="entry name" value="P-loop containing nucleotide triphosphate hydrolases"/>
    <property type="match status" value="1"/>
</dbReference>
<dbReference type="SUPFAM" id="SSF52200">
    <property type="entry name" value="Toll/Interleukin receptor TIR domain"/>
    <property type="match status" value="1"/>
</dbReference>
<keyword evidence="1" id="KW-0433">Leucine-rich repeat</keyword>
<sequence length="1314" mass="147266">MENEQQNDTLELAYARIQTALDTGATSLSLSGLHFTYLPTTLSVLADTLTELDLSFCRSLTNLDDLAGLTQLTQLDLRGCRLIDNLDAIGEMTQLTQLSLSGRGSLTNIDALAGLTQLTRLDLRGLSSLTNLDALAGLTQLTRLDLRDLSSLTNLDALAGLTQLTRLYLRNLSSLTSLGALAGLTELTQLRLYGCLSLTKLDALAGLTQLAHLDLRGCRSLTNLDALAGLTQLTQLNLSDCQSLTNLDALAGLTELTRLVLSDCQSLTNLDALAGLTQLTQLYFSNLSSLANLDALAGLTELTRLVLRGFSSLTNLNALAGLIQLTRLYLSDCQSLTNLNALAGLTQLTELDLSDCESVTSLAGITGLTQLTELNLMNCARIRDIELVVTLTNLTWLRLDGVALDNIGFVPALHKLEYIDLDNNSITDITPLYALPQLNTVLLQYNALVDVAQLHTLLECPTLEELQLYSNPFASHYGIKLEEHEDSRSVLRNLLFRIDDSHGKHIVLPSKVLLLGNHAAGKSSLAHYLTQGTLAHNGDSTHILQIKPYKKQADVRARKAAHKASALPDALIYDFGGQDYYHGIYRVFMSQHALTCLLWHPQSDCNKVEKDSEKVMSRHFNRDYWLGYWQHYNALSSERTISTAQLTSPIDAPPFSAPLTDDTKKEANAEPAAPLLLIQTHADEEANLRPCDNPYVLNQHIVSLDSTQENPLFSASLQYFQAQLDSLISQTQKTVAAALWYEKFLKMIFSEHKKSVKRHWQAKPVRELVALYNPSVNNVAQQLTHLKTELSQLHAQGMVLYYPSVNAEKVWLHPMSFAYYVHTKVLSKATLGEYKGVIPAQALRNIDQDIISVLEKEQVIFKHDYGDQAGEYIVPNYLPLTDDTQHDYHLLTFGVQRDFAFGLWFKAYLPLGLINQLICHFGNLPNYKKFWRDQLLFTLGVTEQGGQSQASQVLIKLIFTEQLQIKVFINNSDEYIRTAHSRYVYYVIMSLYNDGQPLQQVGEFEQYFAALSHGSAEKSATKYEDTLAAMKDKKPTEKALPHSFEKNDDTVAHAAEHLKALERIYVTPPQGLWVSVDERHYINALDLSKINRETRLPCELITPVRAPSNQKQWLSLAPFKPFTHRRPSAMLKVFVSYSHDDIAPRRELQQYLINLERDGIIELWQDGMINTGDDWHDTIVTALDDADVIIMLVSQSFIASSYVHSVEMPLALKNMARSQAKIFPILLSNCDYQDWQIMPADVRTQLKDKQGMGNKKEAEGTQKTAATPVVMGKYQFFPQDEEAQRLKPLNRWQYPEDAWTQVTQQLRTLSTNTK</sequence>
<feature type="domain" description="TIR" evidence="3">
    <location>
        <begin position="1129"/>
        <end position="1310"/>
    </location>
</feature>
<dbReference type="SMART" id="SM00255">
    <property type="entry name" value="TIR"/>
    <property type="match status" value="1"/>
</dbReference>
<dbReference type="EMBL" id="AHBZ03000023">
    <property type="protein sequence ID" value="KAF7767726.1"/>
    <property type="molecule type" value="Genomic_DNA"/>
</dbReference>
<organism evidence="4 5">
    <name type="scientific">Pseudoalteromonas citrea</name>
    <dbReference type="NCBI Taxonomy" id="43655"/>
    <lineage>
        <taxon>Bacteria</taxon>
        <taxon>Pseudomonadati</taxon>
        <taxon>Pseudomonadota</taxon>
        <taxon>Gammaproteobacteria</taxon>
        <taxon>Alteromonadales</taxon>
        <taxon>Pseudoalteromonadaceae</taxon>
        <taxon>Pseudoalteromonas</taxon>
    </lineage>
</organism>
<name>A0AAD4AGA7_9GAMM</name>
<dbReference type="InterPro" id="IPR001611">
    <property type="entry name" value="Leu-rich_rpt"/>
</dbReference>
<dbReference type="Proteomes" id="UP000016487">
    <property type="component" value="Unassembled WGS sequence"/>
</dbReference>
<proteinExistence type="predicted"/>
<evidence type="ECO:0000259" key="3">
    <source>
        <dbReference type="PROSITE" id="PS50104"/>
    </source>
</evidence>
<reference evidence="4" key="2">
    <citation type="submission" date="2015-03" db="EMBL/GenBank/DDBJ databases">
        <title>Genome sequence of Pseudoalteromonas citrea.</title>
        <authorList>
            <person name="Xie B.-B."/>
            <person name="Rong J.-C."/>
            <person name="Qin Q.-L."/>
            <person name="Zhang Y.-Z."/>
        </authorList>
    </citation>
    <scope>NUCLEOTIDE SEQUENCE</scope>
    <source>
        <strain evidence="4">DSM 8771</strain>
    </source>
</reference>
<dbReference type="SMART" id="SM00365">
    <property type="entry name" value="LRR_SD22"/>
    <property type="match status" value="5"/>
</dbReference>
<dbReference type="SMART" id="SM00367">
    <property type="entry name" value="LRR_CC"/>
    <property type="match status" value="7"/>
</dbReference>
<accession>A0AAD4AGA7</accession>
<dbReference type="GO" id="GO:0007165">
    <property type="term" value="P:signal transduction"/>
    <property type="evidence" value="ECO:0007669"/>
    <property type="project" value="InterPro"/>
</dbReference>
<dbReference type="PANTHER" id="PTHR46652">
    <property type="entry name" value="LEUCINE-RICH REPEAT AND IQ DOMAIN-CONTAINING PROTEIN 1-RELATED"/>
    <property type="match status" value="1"/>
</dbReference>
<gene>
    <name evidence="4" type="ORF">PCIT_a3812</name>
</gene>
<dbReference type="Pfam" id="PF08477">
    <property type="entry name" value="Roc"/>
    <property type="match status" value="1"/>
</dbReference>
<dbReference type="InterPro" id="IPR035897">
    <property type="entry name" value="Toll_tir_struct_dom_sf"/>
</dbReference>
<dbReference type="Pfam" id="PF13676">
    <property type="entry name" value="TIR_2"/>
    <property type="match status" value="1"/>
</dbReference>
<comment type="caution">
    <text evidence="4">The sequence shown here is derived from an EMBL/GenBank/DDBJ whole genome shotgun (WGS) entry which is preliminary data.</text>
</comment>
<dbReference type="RefSeq" id="WP_192992821.1">
    <property type="nucleotide sequence ID" value="NZ_AHBZ03000023.1"/>
</dbReference>
<dbReference type="InterPro" id="IPR026906">
    <property type="entry name" value="LRR_5"/>
</dbReference>
<dbReference type="PANTHER" id="PTHR46652:SF3">
    <property type="entry name" value="LEUCINE-RICH REPEAT-CONTAINING PROTEIN 9"/>
    <property type="match status" value="1"/>
</dbReference>
<dbReference type="Gene3D" id="3.80.10.10">
    <property type="entry name" value="Ribonuclease Inhibitor"/>
    <property type="match status" value="2"/>
</dbReference>
<protein>
    <recommendedName>
        <fullName evidence="3">TIR domain-containing protein</fullName>
    </recommendedName>
</protein>
<evidence type="ECO:0000313" key="5">
    <source>
        <dbReference type="Proteomes" id="UP000016487"/>
    </source>
</evidence>
<evidence type="ECO:0000313" key="4">
    <source>
        <dbReference type="EMBL" id="KAF7767726.1"/>
    </source>
</evidence>